<protein>
    <submittedName>
        <fullName evidence="3">Uncharacterized protein</fullName>
    </submittedName>
</protein>
<reference evidence="3 4" key="1">
    <citation type="submission" date="2018-08" db="EMBL/GenBank/DDBJ databases">
        <title>A genome reference for cultivated species of the human gut microbiota.</title>
        <authorList>
            <person name="Zou Y."/>
            <person name="Xue W."/>
            <person name="Luo G."/>
        </authorList>
    </citation>
    <scope>NUCLEOTIDE SEQUENCE [LARGE SCALE GENOMIC DNA]</scope>
    <source>
        <strain evidence="3 4">OM06-4</strain>
    </source>
</reference>
<evidence type="ECO:0000313" key="4">
    <source>
        <dbReference type="Proteomes" id="UP000261032"/>
    </source>
</evidence>
<keyword evidence="1" id="KW-0472">Membrane</keyword>
<feature type="transmembrane region" description="Helical" evidence="1">
    <location>
        <begin position="7"/>
        <end position="29"/>
    </location>
</feature>
<dbReference type="Proteomes" id="UP001211987">
    <property type="component" value="Unassembled WGS sequence"/>
</dbReference>
<dbReference type="GeneID" id="64195282"/>
<feature type="transmembrane region" description="Helical" evidence="1">
    <location>
        <begin position="35"/>
        <end position="55"/>
    </location>
</feature>
<comment type="caution">
    <text evidence="3">The sequence shown here is derived from an EMBL/GenBank/DDBJ whole genome shotgun (WGS) entry which is preliminary data.</text>
</comment>
<proteinExistence type="predicted"/>
<evidence type="ECO:0000313" key="2">
    <source>
        <dbReference type="EMBL" id="MDB7082315.1"/>
    </source>
</evidence>
<sequence length="68" mass="7551">MKEKSSVFMTLGTAVGLTIAVIIFVIGFVNKETSSWSALWFIVFAFIGRVIGYGLDRIVDKNNQKKHG</sequence>
<name>A0A3E3AKA8_9FIRM</name>
<evidence type="ECO:0000313" key="3">
    <source>
        <dbReference type="EMBL" id="RGD86990.1"/>
    </source>
</evidence>
<dbReference type="AlphaFoldDB" id="A0A3E3AKA8"/>
<accession>A0A3E3AKA8</accession>
<evidence type="ECO:0000256" key="1">
    <source>
        <dbReference type="SAM" id="Phobius"/>
    </source>
</evidence>
<dbReference type="EMBL" id="JAQLKE010000001">
    <property type="protein sequence ID" value="MDB7082315.1"/>
    <property type="molecule type" value="Genomic_DNA"/>
</dbReference>
<dbReference type="RefSeq" id="WP_003536571.1">
    <property type="nucleotide sequence ID" value="NZ_AP031443.1"/>
</dbReference>
<organism evidence="3 4">
    <name type="scientific">Thomasclavelia ramosa</name>
    <dbReference type="NCBI Taxonomy" id="1547"/>
    <lineage>
        <taxon>Bacteria</taxon>
        <taxon>Bacillati</taxon>
        <taxon>Bacillota</taxon>
        <taxon>Erysipelotrichia</taxon>
        <taxon>Erysipelotrichales</taxon>
        <taxon>Coprobacillaceae</taxon>
        <taxon>Thomasclavelia</taxon>
    </lineage>
</organism>
<dbReference type="Proteomes" id="UP000261032">
    <property type="component" value="Unassembled WGS sequence"/>
</dbReference>
<gene>
    <name evidence="3" type="ORF">DXB93_02145</name>
    <name evidence="2" type="ORF">PM738_00755</name>
</gene>
<dbReference type="EMBL" id="QUSL01000002">
    <property type="protein sequence ID" value="RGD86990.1"/>
    <property type="molecule type" value="Genomic_DNA"/>
</dbReference>
<keyword evidence="1" id="KW-1133">Transmembrane helix</keyword>
<keyword evidence="1" id="KW-0812">Transmembrane</keyword>
<reference evidence="2" key="2">
    <citation type="submission" date="2023-01" db="EMBL/GenBank/DDBJ databases">
        <title>Human gut microbiome strain richness.</title>
        <authorList>
            <person name="Chen-Liaw A."/>
        </authorList>
    </citation>
    <scope>NUCLEOTIDE SEQUENCE</scope>
    <source>
        <strain evidence="2">1001217st2_G6_1001217B_191108</strain>
    </source>
</reference>